<name>A0A078RY82_BACUN</name>
<reference evidence="1 2" key="1">
    <citation type="submission" date="2014-04" db="EMBL/GenBank/DDBJ databases">
        <authorList>
            <person name="Sears C."/>
            <person name="Carroll K."/>
            <person name="Sack B.R."/>
            <person name="Qadri F."/>
            <person name="Myers L.L."/>
            <person name="Chung G.-T."/>
            <person name="Escheverria P."/>
            <person name="Fraser C.M."/>
            <person name="Sadzewicz L."/>
            <person name="Shefchek K.A."/>
            <person name="Tallon L."/>
            <person name="Das S.P."/>
            <person name="Daugherty S."/>
            <person name="Mongodin E.F."/>
        </authorList>
    </citation>
    <scope>NUCLEOTIDE SEQUENCE [LARGE SCALE GENOMIC DNA]</scope>
    <source>
        <strain evidence="1 2">3978 T3 ii</strain>
    </source>
</reference>
<dbReference type="AlphaFoldDB" id="A0A078RY82"/>
<sequence>MKISIDNHSYYNFKEIRGYINFMHHPSELLKNTLEDFFSVEVNYNFSPLLDNDLLALIQNNPKRNVYVDNNNQVSLLITVNPISDAHYLFVIQLKGNSIGLENRPKIFNVMASCISKSLTESYADSFTKAIWLLGDVLIKRFISLFVGKGVYNSYKIHSSIDFFTRLRSTTFEGKYFSSGLIVTKSIYDYKDSSNNHFGILQSLYTCSKLFSRIDTRYWYLVDGYSSFYLTDLKKDIHYVFINSDTDPSYLNRVLLKNVLMGSDLLFRVENGRDLSIVTSKGYEFIHQENVWRFRNYDMLQALIQAKVKLSDSVYNSLLYYVLYCSKHDISSIIWVPAYISKVQPLLKSFHSFTRSSFNIMDRNYSGLVKRMMSSDGATIISVDGTVKYYGCIVNMDSAKVNAVKGTGETVASLLASNGVAFKISQDGTIKVFLNEGKGGCIKF</sequence>
<evidence type="ECO:0000313" key="1">
    <source>
        <dbReference type="EMBL" id="KDS50330.1"/>
    </source>
</evidence>
<comment type="caution">
    <text evidence="1">The sequence shown here is derived from an EMBL/GenBank/DDBJ whole genome shotgun (WGS) entry which is preliminary data.</text>
</comment>
<organism evidence="1 2">
    <name type="scientific">Bacteroides uniformis str. 3978 T3 ii</name>
    <dbReference type="NCBI Taxonomy" id="1339349"/>
    <lineage>
        <taxon>Bacteria</taxon>
        <taxon>Pseudomonadati</taxon>
        <taxon>Bacteroidota</taxon>
        <taxon>Bacteroidia</taxon>
        <taxon>Bacteroidales</taxon>
        <taxon>Bacteroidaceae</taxon>
        <taxon>Bacteroides</taxon>
    </lineage>
</organism>
<proteinExistence type="predicted"/>
<dbReference type="RefSeq" id="WP_005644251.1">
    <property type="nucleotide sequence ID" value="NZ_JNHN01000174.1"/>
</dbReference>
<evidence type="ECO:0000313" key="2">
    <source>
        <dbReference type="Proteomes" id="UP000028013"/>
    </source>
</evidence>
<accession>A0A078RY82</accession>
<gene>
    <name evidence="1" type="ORF">M094_1255</name>
</gene>
<dbReference type="Proteomes" id="UP000028013">
    <property type="component" value="Unassembled WGS sequence"/>
</dbReference>
<protein>
    <submittedName>
        <fullName evidence="1">Uncharacterized protein</fullName>
    </submittedName>
</protein>
<dbReference type="PATRIC" id="fig|1339349.3.peg.2431"/>
<dbReference type="EMBL" id="JNHN01000174">
    <property type="protein sequence ID" value="KDS50330.1"/>
    <property type="molecule type" value="Genomic_DNA"/>
</dbReference>